<sequence length="103" mass="11835">MSDLKINISKEALAYLKEKKERIITIDKITSKSCCGSGLPSSDVYIGPSKRRNINYSILKENNIEVFIDKELIFVDDICNIDIVKFPFTKDLVANFLDYKRLI</sequence>
<dbReference type="OrthoDB" id="1698925at2"/>
<dbReference type="GeneID" id="83863078"/>
<dbReference type="Proteomes" id="UP000250070">
    <property type="component" value="Unassembled WGS sequence"/>
</dbReference>
<evidence type="ECO:0008006" key="3">
    <source>
        <dbReference type="Google" id="ProtNLM"/>
    </source>
</evidence>
<organism evidence="1 2">
    <name type="scientific">Peptoniphilus harei</name>
    <dbReference type="NCBI Taxonomy" id="54005"/>
    <lineage>
        <taxon>Bacteria</taxon>
        <taxon>Bacillati</taxon>
        <taxon>Bacillota</taxon>
        <taxon>Tissierellia</taxon>
        <taxon>Tissierellales</taxon>
        <taxon>Peptoniphilaceae</taxon>
        <taxon>Peptoniphilus</taxon>
    </lineage>
</organism>
<dbReference type="EMBL" id="UATM01000032">
    <property type="protein sequence ID" value="SPY48521.1"/>
    <property type="molecule type" value="Genomic_DNA"/>
</dbReference>
<dbReference type="AlphaFoldDB" id="A0A2X1YLX3"/>
<gene>
    <name evidence="1" type="ORF">NCTC13076_01607</name>
</gene>
<reference evidence="1 2" key="1">
    <citation type="submission" date="2018-06" db="EMBL/GenBank/DDBJ databases">
        <authorList>
            <consortium name="Pathogen Informatics"/>
            <person name="Doyle S."/>
        </authorList>
    </citation>
    <scope>NUCLEOTIDE SEQUENCE [LARGE SCALE GENOMIC DNA]</scope>
    <source>
        <strain evidence="1 2">NCTC13076</strain>
    </source>
</reference>
<name>A0A2X1YLX3_9FIRM</name>
<protein>
    <recommendedName>
        <fullName evidence="3">FeS cluster biogenesis domain-containing protein</fullName>
    </recommendedName>
</protein>
<dbReference type="NCBIfam" id="NF041239">
    <property type="entry name" value="Moor_selen_rel"/>
    <property type="match status" value="1"/>
</dbReference>
<dbReference type="InterPro" id="IPR049744">
    <property type="entry name" value="CC/Se_fam"/>
</dbReference>
<proteinExistence type="predicted"/>
<dbReference type="RefSeq" id="WP_112890177.1">
    <property type="nucleotide sequence ID" value="NZ_CP068103.1"/>
</dbReference>
<evidence type="ECO:0000313" key="1">
    <source>
        <dbReference type="EMBL" id="SPY48521.1"/>
    </source>
</evidence>
<accession>A0A2X1YLX3</accession>
<evidence type="ECO:0000313" key="2">
    <source>
        <dbReference type="Proteomes" id="UP000250070"/>
    </source>
</evidence>